<reference evidence="1" key="1">
    <citation type="submission" date="2007-10" db="EMBL/GenBank/DDBJ databases">
        <authorList>
            <person name="Fulton L."/>
            <person name="Clifton S."/>
            <person name="Fulton B."/>
            <person name="Xu J."/>
            <person name="Minx P."/>
            <person name="Pepin K.H."/>
            <person name="Johnson M."/>
            <person name="Thiruvilangam P."/>
            <person name="Bhonagiri V."/>
            <person name="Nash W.E."/>
            <person name="Mardis E.R."/>
            <person name="Wilson R.K."/>
        </authorList>
    </citation>
    <scope>NUCLEOTIDE SEQUENCE [LARGE SCALE GENOMIC DNA]</scope>
    <source>
        <strain evidence="1">DSM 17216</strain>
    </source>
</reference>
<accession>B0MXX9</accession>
<dbReference type="HOGENOM" id="CLU_3076031_0_0_10"/>
<organism evidence="1 2">
    <name type="scientific">Alistipes putredinis DSM 17216</name>
    <dbReference type="NCBI Taxonomy" id="445970"/>
    <lineage>
        <taxon>Bacteria</taxon>
        <taxon>Pseudomonadati</taxon>
        <taxon>Bacteroidota</taxon>
        <taxon>Bacteroidia</taxon>
        <taxon>Bacteroidales</taxon>
        <taxon>Rikenellaceae</taxon>
        <taxon>Alistipes</taxon>
    </lineage>
</organism>
<evidence type="ECO:0000313" key="2">
    <source>
        <dbReference type="Proteomes" id="UP000005819"/>
    </source>
</evidence>
<name>B0MXX9_9BACT</name>
<dbReference type="AlphaFoldDB" id="B0MXX9"/>
<keyword evidence="2" id="KW-1185">Reference proteome</keyword>
<reference evidence="1" key="2">
    <citation type="submission" date="2013-09" db="EMBL/GenBank/DDBJ databases">
        <title>Draft genome sequence of Alistipes putredinis (DSM 17216).</title>
        <authorList>
            <person name="Sudarsanam P."/>
            <person name="Ley R."/>
            <person name="Guruge J."/>
            <person name="Turnbaugh P.J."/>
            <person name="Mahowald M."/>
            <person name="Liep D."/>
            <person name="Gordon J."/>
        </authorList>
    </citation>
    <scope>NUCLEOTIDE SEQUENCE</scope>
    <source>
        <strain evidence="1">DSM 17216</strain>
    </source>
</reference>
<proteinExistence type="predicted"/>
<dbReference type="EMBL" id="ABFK02000020">
    <property type="protein sequence ID" value="EDS02465.1"/>
    <property type="molecule type" value="Genomic_DNA"/>
</dbReference>
<dbReference type="Proteomes" id="UP000005819">
    <property type="component" value="Unassembled WGS sequence"/>
</dbReference>
<evidence type="ECO:0000313" key="1">
    <source>
        <dbReference type="EMBL" id="EDS02465.1"/>
    </source>
</evidence>
<protein>
    <submittedName>
        <fullName evidence="1">Uncharacterized protein</fullName>
    </submittedName>
</protein>
<comment type="caution">
    <text evidence="1">The sequence shown here is derived from an EMBL/GenBank/DDBJ whole genome shotgun (WGS) entry which is preliminary data.</text>
</comment>
<sequence>MPKRDGVKDTESREKTGICSQFSGAHPIFYKDRCGIARKDFRAKILSVALKI</sequence>
<gene>
    <name evidence="1" type="ORF">ALIPUT_01991</name>
</gene>